<keyword evidence="2" id="KW-1185">Reference proteome</keyword>
<feature type="non-terminal residue" evidence="1">
    <location>
        <position position="1"/>
    </location>
</feature>
<sequence length="120" mass="12646">SDACSLQLLASIAGPLEQDSDEPFQPLVASARLHGSCTLIPADLLQEGDGVLHLYLAYVADLISPRNRGYRHESNTPSAFPRNLTSILIPSSLHCCTVGCSRSEGAGAVCLSPTPIDADQ</sequence>
<name>M2QA60_CERS8</name>
<gene>
    <name evidence="1" type="ORF">CERSUDRAFT_108072</name>
</gene>
<dbReference type="Proteomes" id="UP000016930">
    <property type="component" value="Unassembled WGS sequence"/>
</dbReference>
<evidence type="ECO:0000313" key="2">
    <source>
        <dbReference type="Proteomes" id="UP000016930"/>
    </source>
</evidence>
<proteinExistence type="predicted"/>
<dbReference type="EMBL" id="KB445805">
    <property type="protein sequence ID" value="EMD33803.1"/>
    <property type="molecule type" value="Genomic_DNA"/>
</dbReference>
<organism evidence="1 2">
    <name type="scientific">Ceriporiopsis subvermispora (strain B)</name>
    <name type="common">White-rot fungus</name>
    <name type="synonym">Gelatoporia subvermispora</name>
    <dbReference type="NCBI Taxonomy" id="914234"/>
    <lineage>
        <taxon>Eukaryota</taxon>
        <taxon>Fungi</taxon>
        <taxon>Dikarya</taxon>
        <taxon>Basidiomycota</taxon>
        <taxon>Agaricomycotina</taxon>
        <taxon>Agaricomycetes</taxon>
        <taxon>Polyporales</taxon>
        <taxon>Gelatoporiaceae</taxon>
        <taxon>Gelatoporia</taxon>
    </lineage>
</organism>
<dbReference type="AlphaFoldDB" id="M2QA60"/>
<reference evidence="1 2" key="1">
    <citation type="journal article" date="2012" name="Proc. Natl. Acad. Sci. U.S.A.">
        <title>Comparative genomics of Ceriporiopsis subvermispora and Phanerochaete chrysosporium provide insight into selective ligninolysis.</title>
        <authorList>
            <person name="Fernandez-Fueyo E."/>
            <person name="Ruiz-Duenas F.J."/>
            <person name="Ferreira P."/>
            <person name="Floudas D."/>
            <person name="Hibbett D.S."/>
            <person name="Canessa P."/>
            <person name="Larrondo L.F."/>
            <person name="James T.Y."/>
            <person name="Seelenfreund D."/>
            <person name="Lobos S."/>
            <person name="Polanco R."/>
            <person name="Tello M."/>
            <person name="Honda Y."/>
            <person name="Watanabe T."/>
            <person name="Watanabe T."/>
            <person name="Ryu J.S."/>
            <person name="Kubicek C.P."/>
            <person name="Schmoll M."/>
            <person name="Gaskell J."/>
            <person name="Hammel K.E."/>
            <person name="St John F.J."/>
            <person name="Vanden Wymelenberg A."/>
            <person name="Sabat G."/>
            <person name="Splinter BonDurant S."/>
            <person name="Syed K."/>
            <person name="Yadav J.S."/>
            <person name="Doddapaneni H."/>
            <person name="Subramanian V."/>
            <person name="Lavin J.L."/>
            <person name="Oguiza J.A."/>
            <person name="Perez G."/>
            <person name="Pisabarro A.G."/>
            <person name="Ramirez L."/>
            <person name="Santoyo F."/>
            <person name="Master E."/>
            <person name="Coutinho P.M."/>
            <person name="Henrissat B."/>
            <person name="Lombard V."/>
            <person name="Magnuson J.K."/>
            <person name="Kuees U."/>
            <person name="Hori C."/>
            <person name="Igarashi K."/>
            <person name="Samejima M."/>
            <person name="Held B.W."/>
            <person name="Barry K.W."/>
            <person name="LaButti K.M."/>
            <person name="Lapidus A."/>
            <person name="Lindquist E.A."/>
            <person name="Lucas S.M."/>
            <person name="Riley R."/>
            <person name="Salamov A.A."/>
            <person name="Hoffmeister D."/>
            <person name="Schwenk D."/>
            <person name="Hadar Y."/>
            <person name="Yarden O."/>
            <person name="de Vries R.P."/>
            <person name="Wiebenga A."/>
            <person name="Stenlid J."/>
            <person name="Eastwood D."/>
            <person name="Grigoriev I.V."/>
            <person name="Berka R.M."/>
            <person name="Blanchette R.A."/>
            <person name="Kersten P."/>
            <person name="Martinez A.T."/>
            <person name="Vicuna R."/>
            <person name="Cullen D."/>
        </authorList>
    </citation>
    <scope>NUCLEOTIDE SEQUENCE [LARGE SCALE GENOMIC DNA]</scope>
    <source>
        <strain evidence="1 2">B</strain>
    </source>
</reference>
<evidence type="ECO:0000313" key="1">
    <source>
        <dbReference type="EMBL" id="EMD33803.1"/>
    </source>
</evidence>
<dbReference type="HOGENOM" id="CLU_2055199_0_0_1"/>
<protein>
    <submittedName>
        <fullName evidence="1">Uncharacterized protein</fullName>
    </submittedName>
</protein>
<accession>M2QA60</accession>